<gene>
    <name evidence="4" type="primary">NSm</name>
</gene>
<proteinExistence type="predicted"/>
<name>Q91PB4_9VIRU</name>
<evidence type="ECO:0000256" key="3">
    <source>
        <dbReference type="SAM" id="MobiDB-lite"/>
    </source>
</evidence>
<dbReference type="GO" id="GO:0046740">
    <property type="term" value="P:transport of virus in host, cell to cell"/>
    <property type="evidence" value="ECO:0007669"/>
    <property type="project" value="UniProtKB-KW"/>
</dbReference>
<reference evidence="4" key="1">
    <citation type="journal article" date="2001" name="Arch. Virol.">
        <title>Sequence diversity of NS(M) movement protein of tospoviruses.</title>
        <authorList>
            <person name="Silva M.S."/>
            <person name="Martins C.R."/>
            <person name="Bezerra I.C."/>
            <person name="Nagata T."/>
            <person name="de Avila A.C."/>
            <person name="Resende R.O."/>
        </authorList>
    </citation>
    <scope>NUCLEOTIDE SEQUENCE</scope>
</reference>
<dbReference type="InterPro" id="IPR000603">
    <property type="entry name" value="MPV"/>
</dbReference>
<dbReference type="InterPro" id="IPR006889">
    <property type="entry name" value="Bunya_NSM"/>
</dbReference>
<evidence type="ECO:0000256" key="2">
    <source>
        <dbReference type="ARBA" id="ARBA00023031"/>
    </source>
</evidence>
<dbReference type="EMBL" id="AF213676">
    <property type="protein sequence ID" value="AAK84652.1"/>
    <property type="molecule type" value="Genomic_RNA"/>
</dbReference>
<protein>
    <submittedName>
        <fullName evidence="4">Movement protein NSm</fullName>
    </submittedName>
</protein>
<evidence type="ECO:0000313" key="4">
    <source>
        <dbReference type="EMBL" id="AAK84652.1"/>
    </source>
</evidence>
<accession>Q91PB4</accession>
<dbReference type="PIRSF" id="PIRSF003959">
    <property type="entry name" value="NS-M_TospoV"/>
    <property type="match status" value="1"/>
</dbReference>
<organism evidence="4">
    <name type="scientific">Zucchini lethal chlorosis virus</name>
    <dbReference type="NCBI Taxonomy" id="83872"/>
    <lineage>
        <taxon>Viruses</taxon>
        <taxon>Riboviria</taxon>
        <taxon>Orthornavirae</taxon>
        <taxon>Negarnaviricota</taxon>
        <taxon>Polyploviricotina</taxon>
        <taxon>Bunyaviricetes</taxon>
        <taxon>Elliovirales</taxon>
        <taxon>Tospoviridae</taxon>
        <taxon>Orthotospovirus</taxon>
        <taxon>Orthotospovirus cucurbichlorosis</taxon>
    </lineage>
</organism>
<evidence type="ECO:0000256" key="1">
    <source>
        <dbReference type="ARBA" id="ARBA00022448"/>
    </source>
</evidence>
<sequence>MMTLFRNKLSAKSAKKEEDPMSALMKKNGSIEVAKSWKPSDERAALQKSMDNSKGKIIGNSENLSSLGTYDAVDITESEVHDLAARMIVDTNHHLSSWKNDFFVGNGSKYAMKVVKICPTWDSRKQYMMVSRIVIWICPTIPNPTGKIMVALVDPNMPVEKQIILKEQGTITDPICFIFYLNWSIPKVNNTPETCCQLQMICSQEYKQGVSLLVLCIPGQKEFCDSPRADLEKSCTMFPLNRAIRARSQAFIEACKLIIPKGNCEKQIKRQLADLSTNLEKSVEEEGKGVTDNMVKIWFVDEI</sequence>
<dbReference type="Pfam" id="PF00803">
    <property type="entry name" value="3A"/>
    <property type="match status" value="1"/>
</dbReference>
<keyword evidence="1" id="KW-0813">Transport</keyword>
<keyword evidence="2" id="KW-0916">Viral movement protein</keyword>
<feature type="region of interest" description="Disordered" evidence="3">
    <location>
        <begin position="1"/>
        <end position="23"/>
    </location>
</feature>